<evidence type="ECO:0000256" key="7">
    <source>
        <dbReference type="SAM" id="Coils"/>
    </source>
</evidence>
<dbReference type="SMART" id="SM00320">
    <property type="entry name" value="WD40"/>
    <property type="match status" value="7"/>
</dbReference>
<dbReference type="EMBL" id="PNEN01001785">
    <property type="protein sequence ID" value="PPJ50431.1"/>
    <property type="molecule type" value="Genomic_DNA"/>
</dbReference>
<evidence type="ECO:0000256" key="4">
    <source>
        <dbReference type="ARBA" id="ARBA00023134"/>
    </source>
</evidence>
<dbReference type="InterPro" id="IPR020472">
    <property type="entry name" value="WD40_PAC1"/>
</dbReference>
<dbReference type="Gene3D" id="2.130.10.10">
    <property type="entry name" value="YVTN repeat-like/Quinoprotein amine dehydrogenase"/>
    <property type="match status" value="2"/>
</dbReference>
<gene>
    <name evidence="9" type="ORF">CBER1_05557</name>
</gene>
<dbReference type="FunFam" id="3.40.50.300:FF:000238">
    <property type="entry name" value="Cell division control 12"/>
    <property type="match status" value="1"/>
</dbReference>
<protein>
    <recommendedName>
        <fullName evidence="8">Septin-type G domain-containing protein</fullName>
    </recommendedName>
</protein>
<evidence type="ECO:0000256" key="5">
    <source>
        <dbReference type="PROSITE-ProRule" id="PRU00221"/>
    </source>
</evidence>
<dbReference type="PROSITE" id="PS51719">
    <property type="entry name" value="G_SEPTIN"/>
    <property type="match status" value="1"/>
</dbReference>
<comment type="similarity">
    <text evidence="6">Belongs to the TRAFAC class TrmE-Era-EngA-EngB-Septin-like GTPase superfamily. Septin GTPase family.</text>
</comment>
<dbReference type="Pfam" id="PF00400">
    <property type="entry name" value="WD40"/>
    <property type="match status" value="5"/>
</dbReference>
<sequence length="841" mass="94092">MDVLTMQQKPLANVRRALDSFTHLRHPPGAYNPPPESIAPPTAPAKTLPQLPVREIHPPPAAMAETGGSPIGIANLPNQRHKIVAKRGAAFTIMVAGESGLGKTTFINTLFSTTIKNYADHKRRHAKQIDKTVEIEITKAELEEKFFKVRLTVIDTPGFGDYVNNRDSWQPIIEFLDDQHESYMLQEQQPKRSDKIDLRVHACLFFIRPTGHTLKPLDIEVMKRLATRVNLIPVIAKADTLSPADLARFKHRIRSVIEAQGIKIYTPPLEEDDEAGLQHARSLISAMPFSVIGSERDVTTPDGRTVKGRHYHWGVAEVENEEHCDFKKLRAILIRTHMLDLIHTTEENHYEVYRAQQMETRKFGEARPRKLDNPKFKEEEEALRKRFTEQVKVEEQRFRQWEQKLIAERDRLNKDLEQSHAVIKQLEAEVETLQEYEYEDARSYRPRHGRTVATATESDLKRPFRRQEIRHCYGAEWDSFKGEIYGKLLSVVLRGFQVLSIAGTSQKALSDFPPSTSHHATTMTSNTRFPTKQISRLTNHNGPVHAVTFSAGTGQYVLTGCQDRNVRLFNPVNGRLVQTFSAHGYEVLDLGVSEDNARFVSGGGDKTVFLWDVATAQTLRRFTGHSARVNCVAFGGEGDSVVISGSFDGTVKIWDGKSRSEKPIMSFSEAKDSISSVAVNGNEIFVGSVDGCVRVYDLSMGCVDVDFVAPGKGVTSVCPTKAGDGYLVSSLDSTLRFFDRGTGKCLQSFRDEGFGNETYRLRSVLAMGEAYAVSGTEDGRVLVWDVLTGVVAQRLWHKSENAAQTIASKKDVVSAVAWNQLRKQWASAGGDGTVVVWGMDD</sequence>
<dbReference type="AlphaFoldDB" id="A0A2S6BSI2"/>
<organism evidence="9 10">
    <name type="scientific">Cercospora berteroae</name>
    <dbReference type="NCBI Taxonomy" id="357750"/>
    <lineage>
        <taxon>Eukaryota</taxon>
        <taxon>Fungi</taxon>
        <taxon>Dikarya</taxon>
        <taxon>Ascomycota</taxon>
        <taxon>Pezizomycotina</taxon>
        <taxon>Dothideomycetes</taxon>
        <taxon>Dothideomycetidae</taxon>
        <taxon>Mycosphaerellales</taxon>
        <taxon>Mycosphaerellaceae</taxon>
        <taxon>Cercospora</taxon>
    </lineage>
</organism>
<dbReference type="InterPro" id="IPR015943">
    <property type="entry name" value="WD40/YVTN_repeat-like_dom_sf"/>
</dbReference>
<feature type="repeat" description="WD" evidence="5">
    <location>
        <begin position="806"/>
        <end position="841"/>
    </location>
</feature>
<dbReference type="SUPFAM" id="SSF50978">
    <property type="entry name" value="WD40 repeat-like"/>
    <property type="match status" value="1"/>
</dbReference>
<dbReference type="GO" id="GO:0032156">
    <property type="term" value="C:septin cytoskeleton"/>
    <property type="evidence" value="ECO:0007669"/>
    <property type="project" value="UniProtKB-ARBA"/>
</dbReference>
<dbReference type="PANTHER" id="PTHR18884">
    <property type="entry name" value="SEPTIN"/>
    <property type="match status" value="1"/>
</dbReference>
<keyword evidence="4 6" id="KW-0342">GTP-binding</keyword>
<evidence type="ECO:0000256" key="6">
    <source>
        <dbReference type="RuleBase" id="RU004560"/>
    </source>
</evidence>
<dbReference type="InterPro" id="IPR001680">
    <property type="entry name" value="WD40_rpt"/>
</dbReference>
<dbReference type="InterPro" id="IPR027417">
    <property type="entry name" value="P-loop_NTPase"/>
</dbReference>
<dbReference type="PROSITE" id="PS50294">
    <property type="entry name" value="WD_REPEATS_REGION"/>
    <property type="match status" value="3"/>
</dbReference>
<feature type="domain" description="Septin-type G" evidence="8">
    <location>
        <begin position="87"/>
        <end position="360"/>
    </location>
</feature>
<evidence type="ECO:0000259" key="8">
    <source>
        <dbReference type="PROSITE" id="PS51719"/>
    </source>
</evidence>
<dbReference type="STRING" id="357750.A0A2S6BSI2"/>
<dbReference type="OrthoDB" id="416553at2759"/>
<dbReference type="InterPro" id="IPR030379">
    <property type="entry name" value="G_SEPTIN_dom"/>
</dbReference>
<feature type="repeat" description="WD" evidence="5">
    <location>
        <begin position="537"/>
        <end position="579"/>
    </location>
</feature>
<dbReference type="PRINTS" id="PR00320">
    <property type="entry name" value="GPROTEINBRPT"/>
</dbReference>
<keyword evidence="2" id="KW-0677">Repeat</keyword>
<dbReference type="GO" id="GO:0005938">
    <property type="term" value="C:cell cortex"/>
    <property type="evidence" value="ECO:0007669"/>
    <property type="project" value="UniProtKB-ARBA"/>
</dbReference>
<evidence type="ECO:0000256" key="2">
    <source>
        <dbReference type="ARBA" id="ARBA00022737"/>
    </source>
</evidence>
<evidence type="ECO:0000256" key="1">
    <source>
        <dbReference type="ARBA" id="ARBA00022574"/>
    </source>
</evidence>
<accession>A0A2S6BSI2</accession>
<dbReference type="InterPro" id="IPR036322">
    <property type="entry name" value="WD40_repeat_dom_sf"/>
</dbReference>
<feature type="repeat" description="WD" evidence="5">
    <location>
        <begin position="622"/>
        <end position="655"/>
    </location>
</feature>
<evidence type="ECO:0000256" key="3">
    <source>
        <dbReference type="ARBA" id="ARBA00022741"/>
    </source>
</evidence>
<feature type="coiled-coil region" evidence="7">
    <location>
        <begin position="377"/>
        <end position="436"/>
    </location>
</feature>
<proteinExistence type="inferred from homology"/>
<keyword evidence="3 6" id="KW-0547">Nucleotide-binding</keyword>
<keyword evidence="10" id="KW-1185">Reference proteome</keyword>
<reference evidence="10" key="1">
    <citation type="journal article" date="2017" name="bioRxiv">
        <title>Conservation of a gene cluster reveals novel cercosporin biosynthetic mechanisms and extends production to the genus Colletotrichum.</title>
        <authorList>
            <person name="de Jonge R."/>
            <person name="Ebert M.K."/>
            <person name="Huitt-Roehl C.R."/>
            <person name="Pal P."/>
            <person name="Suttle J.C."/>
            <person name="Spanner R.E."/>
            <person name="Neubauer J.D."/>
            <person name="Jurick W.M.II."/>
            <person name="Stott K.A."/>
            <person name="Secor G.A."/>
            <person name="Thomma B.P.H.J."/>
            <person name="Van de Peer Y."/>
            <person name="Townsend C.A."/>
            <person name="Bolton M.D."/>
        </authorList>
    </citation>
    <scope>NUCLEOTIDE SEQUENCE [LARGE SCALE GENOMIC DNA]</scope>
    <source>
        <strain evidence="10">CBS538.71</strain>
    </source>
</reference>
<comment type="caution">
    <text evidence="9">The sequence shown here is derived from an EMBL/GenBank/DDBJ whole genome shotgun (WGS) entry which is preliminary data.</text>
</comment>
<keyword evidence="1 5" id="KW-0853">WD repeat</keyword>
<evidence type="ECO:0000313" key="10">
    <source>
        <dbReference type="Proteomes" id="UP000237631"/>
    </source>
</evidence>
<dbReference type="CDD" id="cd00200">
    <property type="entry name" value="WD40"/>
    <property type="match status" value="1"/>
</dbReference>
<dbReference type="SUPFAM" id="SSF52540">
    <property type="entry name" value="P-loop containing nucleoside triphosphate hydrolases"/>
    <property type="match status" value="1"/>
</dbReference>
<dbReference type="Gene3D" id="3.40.50.300">
    <property type="entry name" value="P-loop containing nucleotide triphosphate hydrolases"/>
    <property type="match status" value="1"/>
</dbReference>
<feature type="repeat" description="WD" evidence="5">
    <location>
        <begin position="580"/>
        <end position="621"/>
    </location>
</feature>
<dbReference type="GO" id="GO:0005525">
    <property type="term" value="F:GTP binding"/>
    <property type="evidence" value="ECO:0007669"/>
    <property type="project" value="UniProtKB-KW"/>
</dbReference>
<dbReference type="Proteomes" id="UP000237631">
    <property type="component" value="Unassembled WGS sequence"/>
</dbReference>
<dbReference type="PROSITE" id="PS50082">
    <property type="entry name" value="WD_REPEATS_2"/>
    <property type="match status" value="4"/>
</dbReference>
<dbReference type="Pfam" id="PF00735">
    <property type="entry name" value="Septin"/>
    <property type="match status" value="1"/>
</dbReference>
<name>A0A2S6BSI2_9PEZI</name>
<keyword evidence="7" id="KW-0175">Coiled coil</keyword>
<dbReference type="CDD" id="cd01850">
    <property type="entry name" value="CDC_Septin"/>
    <property type="match status" value="1"/>
</dbReference>
<dbReference type="InterPro" id="IPR016491">
    <property type="entry name" value="Septin"/>
</dbReference>
<evidence type="ECO:0000313" key="9">
    <source>
        <dbReference type="EMBL" id="PPJ50431.1"/>
    </source>
</evidence>